<proteinExistence type="predicted"/>
<dbReference type="Proteomes" id="UP000569018">
    <property type="component" value="Unassembled WGS sequence"/>
</dbReference>
<evidence type="ECO:0000313" key="6">
    <source>
        <dbReference type="Proteomes" id="UP000588083"/>
    </source>
</evidence>
<dbReference type="AlphaFoldDB" id="A0A6V8PY71"/>
<organism evidence="2 4">
    <name type="scientific">Candidatus Hakubella thermalkaliphila</name>
    <dbReference type="NCBI Taxonomy" id="2754717"/>
    <lineage>
        <taxon>Bacteria</taxon>
        <taxon>Bacillati</taxon>
        <taxon>Actinomycetota</taxon>
        <taxon>Actinomycetota incertae sedis</taxon>
        <taxon>Candidatus Hakubellales</taxon>
        <taxon>Candidatus Hakubellaceae</taxon>
        <taxon>Candidatus Hakubella</taxon>
    </lineage>
</organism>
<feature type="non-terminal residue" evidence="2">
    <location>
        <position position="559"/>
    </location>
</feature>
<comment type="caution">
    <text evidence="2">The sequence shown here is derived from an EMBL/GenBank/DDBJ whole genome shotgun (WGS) entry which is preliminary data.</text>
</comment>
<dbReference type="Proteomes" id="UP000561271">
    <property type="component" value="Unassembled WGS sequence"/>
</dbReference>
<evidence type="ECO:0000313" key="4">
    <source>
        <dbReference type="Proteomes" id="UP000561271"/>
    </source>
</evidence>
<evidence type="ECO:0008006" key="7">
    <source>
        <dbReference type="Google" id="ProtNLM"/>
    </source>
</evidence>
<dbReference type="InterPro" id="IPR002052">
    <property type="entry name" value="DNA_methylase_N6_adenine_CS"/>
</dbReference>
<dbReference type="GO" id="GO:0008168">
    <property type="term" value="F:methyltransferase activity"/>
    <property type="evidence" value="ECO:0007669"/>
    <property type="project" value="InterPro"/>
</dbReference>
<dbReference type="SUPFAM" id="SSF53335">
    <property type="entry name" value="S-adenosyl-L-methionine-dependent methyltransferases"/>
    <property type="match status" value="1"/>
</dbReference>
<dbReference type="EMBL" id="BLSD01000115">
    <property type="protein sequence ID" value="GFP39965.1"/>
    <property type="molecule type" value="Genomic_DNA"/>
</dbReference>
<dbReference type="GO" id="GO:0032259">
    <property type="term" value="P:methylation"/>
    <property type="evidence" value="ECO:0007669"/>
    <property type="project" value="InterPro"/>
</dbReference>
<evidence type="ECO:0000313" key="2">
    <source>
        <dbReference type="EMBL" id="GFP37123.1"/>
    </source>
</evidence>
<protein>
    <recommendedName>
        <fullName evidence="7">DUF1156 domain-containing protein</fullName>
    </recommendedName>
</protein>
<dbReference type="GO" id="GO:0003676">
    <property type="term" value="F:nucleic acid binding"/>
    <property type="evidence" value="ECO:0007669"/>
    <property type="project" value="InterPro"/>
</dbReference>
<sequence length="559" mass="63998">METYAGEYNPVAVLILKCTLEYPQKYGKPKEVKEDWGLLKGSVVKNPLLEDVKKWGNWVLESTKKEIGEFYPEDNGGSIPVGYIWARTIPCQNPSCNAEIPLLRQFWLAKKDNKKVALKPFVKNSRVEFEIVGQNNDFPEDFEPEKGTVSRAVANCLVCGSIVDDKTTRKLFQEGKAGQRMVAVVLHHPKKRGKTYRLATEKDLEVFREAEKCLEEKRAKLMEEWGIDPVPDEPLPPKETLGFRVQRYGMLKWGDLFNPRQKLALITFVEKVRQAHELMLTEGREEQYARAVATYLALGVDRLATFGCVISRWEPMRETPANVFGRQALPMMWDYVDIDPFSGMTGGWKLALDWVLGVIGHCSQTSSTSATVTQASATFLPYPDDYFDAVFTDPPYYDNVPYSYLSDFFYVWLKRTIGDLYPDLFSTPLTPKSKEIVAYTNERSWEEAKEHFEANLKKSFQEIYRVLKPDGIATIVYTHKSTSGWETLINSLLDSGLVVKASWPIDTEMKARLRAKESAALASSIYFVVRKMKREETGWYNLKSAKFNNYEQNPLNTFL</sequence>
<dbReference type="PROSITE" id="PS00092">
    <property type="entry name" value="N6_MTASE"/>
    <property type="match status" value="1"/>
</dbReference>
<dbReference type="EMBL" id="BLSC01000051">
    <property type="protein sequence ID" value="GFP37123.1"/>
    <property type="molecule type" value="Genomic_DNA"/>
</dbReference>
<dbReference type="Gene3D" id="3.40.50.150">
    <property type="entry name" value="Vaccinia Virus protein VP39"/>
    <property type="match status" value="1"/>
</dbReference>
<evidence type="ECO:0000313" key="5">
    <source>
        <dbReference type="Proteomes" id="UP000569018"/>
    </source>
</evidence>
<dbReference type="Proteomes" id="UP000588083">
    <property type="component" value="Unassembled WGS sequence"/>
</dbReference>
<gene>
    <name evidence="1" type="ORF">HKBW3S34_02057</name>
    <name evidence="2" type="ORF">HKBW3S44_00803</name>
    <name evidence="3" type="ORF">HKBW3S47_01662</name>
</gene>
<evidence type="ECO:0000313" key="1">
    <source>
        <dbReference type="EMBL" id="GFP31138.1"/>
    </source>
</evidence>
<accession>A0A6V8PY71</accession>
<name>A0A6V8PY71_9ACTN</name>
<dbReference type="EMBL" id="BLRZ01000176">
    <property type="protein sequence ID" value="GFP31138.1"/>
    <property type="molecule type" value="Genomic_DNA"/>
</dbReference>
<reference evidence="4 5" key="1">
    <citation type="journal article" date="2020" name="Front. Microbiol.">
        <title>Single-cell genomics of novel Actinobacteria with the Wood-Ljungdahl pathway discovered in a serpentinizing system.</title>
        <authorList>
            <person name="Merino N."/>
            <person name="Kawai M."/>
            <person name="Boyd E.S."/>
            <person name="Colman D.R."/>
            <person name="McGlynn S.E."/>
            <person name="Nealson K.H."/>
            <person name="Kurokawa K."/>
            <person name="Hongoh Y."/>
        </authorList>
    </citation>
    <scope>NUCLEOTIDE SEQUENCE [LARGE SCALE GENOMIC DNA]</scope>
    <source>
        <strain evidence="1 6">S34</strain>
        <strain evidence="2 4">S44</strain>
        <strain evidence="3 5">S47</strain>
    </source>
</reference>
<keyword evidence="6" id="KW-1185">Reference proteome</keyword>
<evidence type="ECO:0000313" key="3">
    <source>
        <dbReference type="EMBL" id="GFP39965.1"/>
    </source>
</evidence>
<dbReference type="InterPro" id="IPR029063">
    <property type="entry name" value="SAM-dependent_MTases_sf"/>
</dbReference>